<evidence type="ECO:0000313" key="1">
    <source>
        <dbReference type="EMBL" id="SCL35030.1"/>
    </source>
</evidence>
<dbReference type="Gene3D" id="2.130.10.10">
    <property type="entry name" value="YVTN repeat-like/Quinoprotein amine dehydrogenase"/>
    <property type="match status" value="1"/>
</dbReference>
<dbReference type="EMBL" id="FMHW01000002">
    <property type="protein sequence ID" value="SCL35030.1"/>
    <property type="molecule type" value="Genomic_DNA"/>
</dbReference>
<evidence type="ECO:0000313" key="2">
    <source>
        <dbReference type="Proteomes" id="UP000198959"/>
    </source>
</evidence>
<dbReference type="AlphaFoldDB" id="A0A1C6SZQ3"/>
<protein>
    <submittedName>
        <fullName evidence="1">Uncharacterized protein</fullName>
    </submittedName>
</protein>
<dbReference type="Pfam" id="PF17164">
    <property type="entry name" value="DUF5122"/>
    <property type="match status" value="2"/>
</dbReference>
<sequence length="696" mass="73610">MDGPDLIPARSATAELPNGQTGRVMRAGHRRSKLRLSHSLLGGRPVSRRTSIRAGRSGAAVRWLAALSVPALVTTLLVSTPVGAADFTPVASTLTSPNPVDTTPHAQNGDVKAFAEIGDTVYAGGSFTSVKSPGDAGWTTRNYLFAYDRATGALKTSFVPVLDGAVHALAVNPDGKLIVGGNFKNVNGVSRKNLVALDPATGATVASWVGRSDGGQVRRTIVRGNDLYIAGAFHWINGTEHSLLARLNATTGAIDSTFQIDASVARTSSELVWGLDVSPDGGTLVAVGNFTLVNGLSRNQVVMVELDGTPAVADWSTQRYVHPCSSASFPFYARDVDFSDDGSYFVIVADGGRAAGAYCDTIARFETETRGSAIDGTWVNYTGHDSVTSVEVADNVVYAGGHFRWLNNSNGNDAAGPGAIDRYGYGALDPINGMPLVWNPQRSGAPAGTTNWGPIVWELWRGSTGIHAGFDNDGTGNEYHGRMALFPLAGGRVTPAVNAPQTTPGYLYLGHEDGELTRLPFDGGATLGTPTVVDQPNMVDAGAAFIVHNKLYWSKNSDLNISMFTGGTVGGPWVGSGYNDWYNTATMSGAFYLNGRMYYTKAGQNTLYYRYLEPDGYTVGASEFTVPSQGVNWGQARGLTWANGKIVYGVKPLLGRGDLWTVPFDGTAVDGAAAVRIASGTRDVDWSSPTLFYATS</sequence>
<reference evidence="2" key="1">
    <citation type="submission" date="2016-06" db="EMBL/GenBank/DDBJ databases">
        <authorList>
            <person name="Varghese N."/>
            <person name="Submissions Spin"/>
        </authorList>
    </citation>
    <scope>NUCLEOTIDE SEQUENCE [LARGE SCALE GENOMIC DNA]</scope>
    <source>
        <strain evidence="2">DSM 43817</strain>
    </source>
</reference>
<dbReference type="Proteomes" id="UP000198959">
    <property type="component" value="Unassembled WGS sequence"/>
</dbReference>
<accession>A0A1C6SZQ3</accession>
<dbReference type="SUPFAM" id="SSF50969">
    <property type="entry name" value="YVTN repeat-like/Quinoprotein amine dehydrogenase"/>
    <property type="match status" value="1"/>
</dbReference>
<gene>
    <name evidence="1" type="ORF">GA0074692_3986</name>
</gene>
<dbReference type="InterPro" id="IPR015943">
    <property type="entry name" value="WD40/YVTN_repeat-like_dom_sf"/>
</dbReference>
<dbReference type="STRING" id="145854.GA0074692_3986"/>
<proteinExistence type="predicted"/>
<name>A0A1C6SZQ3_9ACTN</name>
<keyword evidence="2" id="KW-1185">Reference proteome</keyword>
<dbReference type="InterPro" id="IPR013431">
    <property type="entry name" value="Delta_60_rpt"/>
</dbReference>
<organism evidence="1 2">
    <name type="scientific">Micromonospora pallida</name>
    <dbReference type="NCBI Taxonomy" id="145854"/>
    <lineage>
        <taxon>Bacteria</taxon>
        <taxon>Bacillati</taxon>
        <taxon>Actinomycetota</taxon>
        <taxon>Actinomycetes</taxon>
        <taxon>Micromonosporales</taxon>
        <taxon>Micromonosporaceae</taxon>
        <taxon>Micromonospora</taxon>
    </lineage>
</organism>
<dbReference type="InterPro" id="IPR011044">
    <property type="entry name" value="Quino_amine_DH_bsu"/>
</dbReference>